<organism evidence="2 3">
    <name type="scientific">Colocasia esculenta</name>
    <name type="common">Wild taro</name>
    <name type="synonym">Arum esculentum</name>
    <dbReference type="NCBI Taxonomy" id="4460"/>
    <lineage>
        <taxon>Eukaryota</taxon>
        <taxon>Viridiplantae</taxon>
        <taxon>Streptophyta</taxon>
        <taxon>Embryophyta</taxon>
        <taxon>Tracheophyta</taxon>
        <taxon>Spermatophyta</taxon>
        <taxon>Magnoliopsida</taxon>
        <taxon>Liliopsida</taxon>
        <taxon>Araceae</taxon>
        <taxon>Aroideae</taxon>
        <taxon>Colocasieae</taxon>
        <taxon>Colocasia</taxon>
    </lineage>
</organism>
<comment type="caution">
    <text evidence="2">The sequence shown here is derived from an EMBL/GenBank/DDBJ whole genome shotgun (WGS) entry which is preliminary data.</text>
</comment>
<proteinExistence type="predicted"/>
<sequence length="147" mass="16162">MQTQAHTQAALQAQLESQERANVWWASLLRTRFEDDAVDVAWDEFKRPAATFQRQDKKKVVYQTQLRSIAVGITQVPSVRSPGSPARSTSPSSGSSNSASYRKTRKASCPSLSVCFSPRGRRAGRACLVGDPTSLEETVESDSERGE</sequence>
<feature type="compositionally biased region" description="Low complexity" evidence="1">
    <location>
        <begin position="80"/>
        <end position="100"/>
    </location>
</feature>
<evidence type="ECO:0000256" key="1">
    <source>
        <dbReference type="SAM" id="MobiDB-lite"/>
    </source>
</evidence>
<keyword evidence="3" id="KW-1185">Reference proteome</keyword>
<feature type="region of interest" description="Disordered" evidence="1">
    <location>
        <begin position="74"/>
        <end position="147"/>
    </location>
</feature>
<dbReference type="Proteomes" id="UP000652761">
    <property type="component" value="Unassembled WGS sequence"/>
</dbReference>
<reference evidence="2" key="1">
    <citation type="submission" date="2017-07" db="EMBL/GenBank/DDBJ databases">
        <title>Taro Niue Genome Assembly and Annotation.</title>
        <authorList>
            <person name="Atibalentja N."/>
            <person name="Keating K."/>
            <person name="Fields C.J."/>
        </authorList>
    </citation>
    <scope>NUCLEOTIDE SEQUENCE</scope>
    <source>
        <strain evidence="2">Niue_2</strain>
        <tissue evidence="2">Leaf</tissue>
    </source>
</reference>
<evidence type="ECO:0000313" key="3">
    <source>
        <dbReference type="Proteomes" id="UP000652761"/>
    </source>
</evidence>
<protein>
    <submittedName>
        <fullName evidence="2">Uncharacterized protein</fullName>
    </submittedName>
</protein>
<evidence type="ECO:0000313" key="2">
    <source>
        <dbReference type="EMBL" id="MQL91259.1"/>
    </source>
</evidence>
<gene>
    <name evidence="2" type="ORF">Taro_023867</name>
</gene>
<dbReference type="EMBL" id="NMUH01001320">
    <property type="protein sequence ID" value="MQL91259.1"/>
    <property type="molecule type" value="Genomic_DNA"/>
</dbReference>
<accession>A0A843VIL8</accession>
<name>A0A843VIL8_COLES</name>
<dbReference type="AlphaFoldDB" id="A0A843VIL8"/>